<dbReference type="AlphaFoldDB" id="A0A1I7TRT5"/>
<keyword evidence="1" id="KW-0812">Transmembrane</keyword>
<proteinExistence type="predicted"/>
<evidence type="ECO:0000256" key="1">
    <source>
        <dbReference type="SAM" id="Phobius"/>
    </source>
</evidence>
<evidence type="ECO:0000313" key="2">
    <source>
        <dbReference type="Proteomes" id="UP000095282"/>
    </source>
</evidence>
<keyword evidence="1" id="KW-1133">Transmembrane helix</keyword>
<keyword evidence="1" id="KW-0472">Membrane</keyword>
<protein>
    <submittedName>
        <fullName evidence="3">t-SNARE coiled-coil homology domain-containing protein</fullName>
    </submittedName>
</protein>
<name>A0A1I7TRT5_9PELO</name>
<keyword evidence="2" id="KW-1185">Reference proteome</keyword>
<dbReference type="WBParaSite" id="Csp11.Scaffold629.g11129.t1">
    <property type="protein sequence ID" value="Csp11.Scaffold629.g11129.t1"/>
    <property type="gene ID" value="Csp11.Scaffold629.g11129"/>
</dbReference>
<sequence>MASVAPYDLETGIPSVSAHVVQTQTHRVFMKLSEKGAKMCGCFTRRTALMVLLTIVMFGLVILFGAGASLIGYF</sequence>
<organism evidence="2 3">
    <name type="scientific">Caenorhabditis tropicalis</name>
    <dbReference type="NCBI Taxonomy" id="1561998"/>
    <lineage>
        <taxon>Eukaryota</taxon>
        <taxon>Metazoa</taxon>
        <taxon>Ecdysozoa</taxon>
        <taxon>Nematoda</taxon>
        <taxon>Chromadorea</taxon>
        <taxon>Rhabditida</taxon>
        <taxon>Rhabditina</taxon>
        <taxon>Rhabditomorpha</taxon>
        <taxon>Rhabditoidea</taxon>
        <taxon>Rhabditidae</taxon>
        <taxon>Peloderinae</taxon>
        <taxon>Caenorhabditis</taxon>
    </lineage>
</organism>
<dbReference type="eggNOG" id="ENOG502TFEN">
    <property type="taxonomic scope" value="Eukaryota"/>
</dbReference>
<evidence type="ECO:0000313" key="3">
    <source>
        <dbReference type="WBParaSite" id="Csp11.Scaffold629.g11129.t1"/>
    </source>
</evidence>
<reference evidence="3" key="1">
    <citation type="submission" date="2016-11" db="UniProtKB">
        <authorList>
            <consortium name="WormBaseParasite"/>
        </authorList>
    </citation>
    <scope>IDENTIFICATION</scope>
</reference>
<feature type="transmembrane region" description="Helical" evidence="1">
    <location>
        <begin position="48"/>
        <end position="73"/>
    </location>
</feature>
<dbReference type="Proteomes" id="UP000095282">
    <property type="component" value="Unplaced"/>
</dbReference>
<accession>A0A1I7TRT5</accession>